<dbReference type="Proteomes" id="UP000277582">
    <property type="component" value="Unassembled WGS sequence"/>
</dbReference>
<protein>
    <submittedName>
        <fullName evidence="2">Uncharacterized protein</fullName>
    </submittedName>
</protein>
<keyword evidence="1" id="KW-0812">Transmembrane</keyword>
<name>A0A429GGL6_9CREN</name>
<sequence length="63" mass="7085">MKGINLAVALSIILFILVALFLFSLVEEEVSKANYMAFITVTLAVVLIGLNTLLFIFRRIKIR</sequence>
<organism evidence="2 3">
    <name type="scientific">Candidatus Methanodesulfokora washburnensis</name>
    <dbReference type="NCBI Taxonomy" id="2478471"/>
    <lineage>
        <taxon>Archaea</taxon>
        <taxon>Thermoproteota</taxon>
        <taxon>Candidatus Korarchaeia</taxon>
        <taxon>Candidatus Korarchaeia incertae sedis</taxon>
        <taxon>Candidatus Methanodesulfokora</taxon>
    </lineage>
</organism>
<gene>
    <name evidence="2" type="ORF">D6D85_11980</name>
</gene>
<feature type="transmembrane region" description="Helical" evidence="1">
    <location>
        <begin position="7"/>
        <end position="26"/>
    </location>
</feature>
<reference evidence="2 3" key="1">
    <citation type="submission" date="2018-10" db="EMBL/GenBank/DDBJ databases">
        <title>Co-occurring genomic capacity for anaerobic methane metabolism and dissimilatory sulfite reduction discovered in the Korarchaeota.</title>
        <authorList>
            <person name="Mckay L.J."/>
            <person name="Dlakic M."/>
            <person name="Fields M.W."/>
            <person name="Delmont T.O."/>
            <person name="Eren A.M."/>
            <person name="Jay Z.J."/>
            <person name="Klingelsmith K.B."/>
            <person name="Rusch D.B."/>
            <person name="Inskeep W.P."/>
        </authorList>
    </citation>
    <scope>NUCLEOTIDE SEQUENCE [LARGE SCALE GENOMIC DNA]</scope>
    <source>
        <strain evidence="2 3">MDKW</strain>
    </source>
</reference>
<keyword evidence="3" id="KW-1185">Reference proteome</keyword>
<feature type="transmembrane region" description="Helical" evidence="1">
    <location>
        <begin position="38"/>
        <end position="57"/>
    </location>
</feature>
<proteinExistence type="predicted"/>
<dbReference type="AlphaFoldDB" id="A0A429GGL6"/>
<evidence type="ECO:0000256" key="1">
    <source>
        <dbReference type="SAM" id="Phobius"/>
    </source>
</evidence>
<comment type="caution">
    <text evidence="2">The sequence shown here is derived from an EMBL/GenBank/DDBJ whole genome shotgun (WGS) entry which is preliminary data.</text>
</comment>
<accession>A0A429GGL6</accession>
<keyword evidence="1" id="KW-1133">Transmembrane helix</keyword>
<evidence type="ECO:0000313" key="3">
    <source>
        <dbReference type="Proteomes" id="UP000277582"/>
    </source>
</evidence>
<dbReference type="EMBL" id="RCOS01000135">
    <property type="protein sequence ID" value="RSN72907.1"/>
    <property type="molecule type" value="Genomic_DNA"/>
</dbReference>
<dbReference type="RefSeq" id="WP_125672193.1">
    <property type="nucleotide sequence ID" value="NZ_RCOS01000135.1"/>
</dbReference>
<keyword evidence="1" id="KW-0472">Membrane</keyword>
<evidence type="ECO:0000313" key="2">
    <source>
        <dbReference type="EMBL" id="RSN72907.1"/>
    </source>
</evidence>